<dbReference type="InterPro" id="IPR006118">
    <property type="entry name" value="Recombinase_CS"/>
</dbReference>
<evidence type="ECO:0000256" key="3">
    <source>
        <dbReference type="ARBA" id="ARBA00023125"/>
    </source>
</evidence>
<dbReference type="RefSeq" id="WP_020194956.1">
    <property type="nucleotide sequence ID" value="NZ_BAOH01000009.1"/>
</dbReference>
<dbReference type="PATRIC" id="fig|1229493.5.peg.423"/>
<dbReference type="GO" id="GO:0000150">
    <property type="term" value="F:DNA strand exchange activity"/>
    <property type="evidence" value="ECO:0007669"/>
    <property type="project" value="InterPro"/>
</dbReference>
<dbReference type="EMBL" id="JPRD01000011">
    <property type="protein sequence ID" value="KIF54089.1"/>
    <property type="molecule type" value="Genomic_DNA"/>
</dbReference>
<dbReference type="PANTHER" id="PTHR30461:SF26">
    <property type="entry name" value="RESOLVASE HOMOLOG YNEB"/>
    <property type="match status" value="1"/>
</dbReference>
<evidence type="ECO:0000259" key="8">
    <source>
        <dbReference type="PROSITE" id="PS51736"/>
    </source>
</evidence>
<reference evidence="9 10" key="1">
    <citation type="submission" date="2014-07" db="EMBL/GenBank/DDBJ databases">
        <title>Unique and conserved regions in Vibrio harveyi and related species in comparison with the shrimp pathogen Vibrio harveyi CAIM 1792.</title>
        <authorList>
            <person name="Espinoza-Valles I."/>
            <person name="Vora G."/>
            <person name="Leekitcharoenphon P."/>
            <person name="Ussery D."/>
            <person name="Hoj L."/>
            <person name="Gomez-Gil B."/>
        </authorList>
    </citation>
    <scope>NUCLEOTIDE SEQUENCE [LARGE SCALE GENOMIC DNA]</scope>
    <source>
        <strain evidence="10">CAIM 1854 / LMG 25443</strain>
    </source>
</reference>
<organism evidence="9 10">
    <name type="scientific">Vibrio owensii CAIM 1854 = LMG 25443</name>
    <dbReference type="NCBI Taxonomy" id="1229493"/>
    <lineage>
        <taxon>Bacteria</taxon>
        <taxon>Pseudomonadati</taxon>
        <taxon>Pseudomonadota</taxon>
        <taxon>Gammaproteobacteria</taxon>
        <taxon>Vibrionales</taxon>
        <taxon>Vibrionaceae</taxon>
        <taxon>Vibrio</taxon>
    </lineage>
</organism>
<evidence type="ECO:0000256" key="6">
    <source>
        <dbReference type="PROSITE-ProRule" id="PRU10137"/>
    </source>
</evidence>
<comment type="caution">
    <text evidence="9">The sequence shown here is derived from an EMBL/GenBank/DDBJ whole genome shotgun (WGS) entry which is preliminary data.</text>
</comment>
<dbReference type="InterPro" id="IPR036162">
    <property type="entry name" value="Resolvase-like_N_sf"/>
</dbReference>
<evidence type="ECO:0000313" key="10">
    <source>
        <dbReference type="Proteomes" id="UP000031586"/>
    </source>
</evidence>
<evidence type="ECO:0000313" key="9">
    <source>
        <dbReference type="EMBL" id="KIF54089.1"/>
    </source>
</evidence>
<evidence type="ECO:0000256" key="4">
    <source>
        <dbReference type="ARBA" id="ARBA00023172"/>
    </source>
</evidence>
<dbReference type="SUPFAM" id="SSF53041">
    <property type="entry name" value="Resolvase-like"/>
    <property type="match status" value="1"/>
</dbReference>
<feature type="region of interest" description="Disordered" evidence="7">
    <location>
        <begin position="160"/>
        <end position="182"/>
    </location>
</feature>
<accession>A0A0C1ZDG8</accession>
<proteinExistence type="inferred from homology"/>
<keyword evidence="4" id="KW-0233">DNA recombination</keyword>
<dbReference type="PROSITE" id="PS00397">
    <property type="entry name" value="RECOMBINASES_1"/>
    <property type="match status" value="1"/>
</dbReference>
<dbReference type="Proteomes" id="UP000031586">
    <property type="component" value="Unassembled WGS sequence"/>
</dbReference>
<comment type="similarity">
    <text evidence="1">Belongs to the site-specific recombinase resolvase family.</text>
</comment>
<evidence type="ECO:0000256" key="5">
    <source>
        <dbReference type="PIRSR" id="PIRSR606118-50"/>
    </source>
</evidence>
<dbReference type="PANTHER" id="PTHR30461">
    <property type="entry name" value="DNA-INVERTASE FROM LAMBDOID PROPHAGE"/>
    <property type="match status" value="1"/>
</dbReference>
<dbReference type="SMART" id="SM00857">
    <property type="entry name" value="Resolvase"/>
    <property type="match status" value="1"/>
</dbReference>
<evidence type="ECO:0000256" key="2">
    <source>
        <dbReference type="ARBA" id="ARBA00022908"/>
    </source>
</evidence>
<dbReference type="InterPro" id="IPR006119">
    <property type="entry name" value="Resolv_N"/>
</dbReference>
<feature type="domain" description="Resolvase/invertase-type recombinase catalytic" evidence="8">
    <location>
        <begin position="1"/>
        <end position="166"/>
    </location>
</feature>
<keyword evidence="2" id="KW-0229">DNA integration</keyword>
<sequence>MKYGYARVSTKKQNLERQLYNLQEVSVDSIYAEKFTGTNTNRPEWVKLLKRVQSGDTIVFDSVSRMSRNASEGIKQYFDLLERGVTLEFIKEPHINTATFGDSLKATASITADDKDLDSTILEGVRQYMVKLAERQIAIAFDQSEKEAADIKQRVVEGLARSEKKAGRPKGTPASNKLAVPESQIRKHYKGFNGTLNKAELAKMLQVSRPTLNKFLTEMENN</sequence>
<dbReference type="PROSITE" id="PS51736">
    <property type="entry name" value="RECOMBINASES_3"/>
    <property type="match status" value="1"/>
</dbReference>
<dbReference type="GO" id="GO:0015074">
    <property type="term" value="P:DNA integration"/>
    <property type="evidence" value="ECO:0007669"/>
    <property type="project" value="UniProtKB-KW"/>
</dbReference>
<dbReference type="CDD" id="cd03768">
    <property type="entry name" value="SR_ResInv"/>
    <property type="match status" value="1"/>
</dbReference>
<name>A0A0C1ZDG8_9VIBR</name>
<evidence type="ECO:0000256" key="7">
    <source>
        <dbReference type="SAM" id="MobiDB-lite"/>
    </source>
</evidence>
<dbReference type="InterPro" id="IPR050639">
    <property type="entry name" value="SSR_resolvase"/>
</dbReference>
<feature type="active site" description="O-(5'-phospho-DNA)-serine intermediate" evidence="5 6">
    <location>
        <position position="9"/>
    </location>
</feature>
<gene>
    <name evidence="9" type="ORF">H735_06785</name>
</gene>
<dbReference type="Gene3D" id="3.40.50.1390">
    <property type="entry name" value="Resolvase, N-terminal catalytic domain"/>
    <property type="match status" value="1"/>
</dbReference>
<evidence type="ECO:0000256" key="1">
    <source>
        <dbReference type="ARBA" id="ARBA00009913"/>
    </source>
</evidence>
<dbReference type="AlphaFoldDB" id="A0A0C1ZDG8"/>
<dbReference type="Pfam" id="PF00239">
    <property type="entry name" value="Resolvase"/>
    <property type="match status" value="1"/>
</dbReference>
<keyword evidence="3" id="KW-0238">DNA-binding</keyword>
<dbReference type="GO" id="GO:0003677">
    <property type="term" value="F:DNA binding"/>
    <property type="evidence" value="ECO:0007669"/>
    <property type="project" value="UniProtKB-KW"/>
</dbReference>
<protein>
    <recommendedName>
        <fullName evidence="8">Resolvase/invertase-type recombinase catalytic domain-containing protein</fullName>
    </recommendedName>
</protein>